<feature type="domain" description="Methionyl/Valyl/Leucyl/Isoleucyl-tRNA synthetase anticodon-binding" evidence="12">
    <location>
        <begin position="674"/>
        <end position="780"/>
    </location>
</feature>
<dbReference type="PRINTS" id="PR00985">
    <property type="entry name" value="TRNASYNTHLEU"/>
</dbReference>
<dbReference type="CTD" id="38581"/>
<sequence>MSILQFNKPAQFVRTLFSRSGEWGAALTRDVKKDIESFWKQKVAERKTHRSNEKMYVLSMFPYPSGNLHMGHVRVYTIGDLLARYYSMRGKNVIYPIGWDSFGLPAENAAIEHGEDPKEWTEKNIASMTRQFREFNYSFNWEREISTCDPTYYRWTQFLFIKLFEKGLVYRKKAVVNWDPIDNTTLADEQVDSDGRSWRSGAKVERRLLDQWFVRTTQYSRDLFQGLDELQGWGDIISIQKGWIGDVDRGILFTFGLDEGLPINKLSVWTDRPELMVGAAFIIISEDHLLAQALSTKQIYARNPFDENRRIPVFVNEDDFDVPKATGAFVGVPSSSDDHARFARMKYIDFLNVIDGDQIVNSGKFNGPILEARRKILDFAKTAKIGGFPASKCLRDWLISRQRYWGTPIPIVHCEKCGPVPVREKDLPVQLPALPKGKKLADIHDWIYTSCPKCRRTSKRETDTLDTFVDSSWYFMRFLDPTNAKKLVDPLISNRMMPVDMYIGGLEHAVMHLYYARFMAYFMHRELGLGCSDSPEPFKRMIVQGMVLNETFRIEATGEHVPKDRVDFSDSKNLKTIDTGLPVSLYWDKMSKSKHNGIAPQDITDMYGIDTTRLFILGDCAPTSRFKWPGIAFKGIAGWQDKLWMTVGNFRLSRTVAKETINTDHERRCQQARNEFVKKCNFNFEVTHQFNLIIRDMQIFTNTLRSGLRSPQTFLGPKYERSLGDLLICLAPFCPHFASELWAGFFDKVEYNKNTFQDGGVFAQKWPQLDDDALFDLVVNVGKSQMLTVKLTKNLFVGLTKERAIQLVNKNLPIEFSEASPKFSYFPLFRAELNYVNIRYNNVKKEKNKIRKHLHDNSSNISS</sequence>
<evidence type="ECO:0000256" key="4">
    <source>
        <dbReference type="ARBA" id="ARBA00022741"/>
    </source>
</evidence>
<keyword evidence="3 10" id="KW-0436">Ligase</keyword>
<evidence type="ECO:0000259" key="11">
    <source>
        <dbReference type="Pfam" id="PF00133"/>
    </source>
</evidence>
<dbReference type="Pfam" id="PF00133">
    <property type="entry name" value="tRNA-synt_1"/>
    <property type="match status" value="2"/>
</dbReference>
<evidence type="ECO:0000256" key="1">
    <source>
        <dbReference type="ARBA" id="ARBA00005594"/>
    </source>
</evidence>
<organism evidence="13 14">
    <name type="scientific">Varroa destructor</name>
    <name type="common">Honeybee mite</name>
    <dbReference type="NCBI Taxonomy" id="109461"/>
    <lineage>
        <taxon>Eukaryota</taxon>
        <taxon>Metazoa</taxon>
        <taxon>Ecdysozoa</taxon>
        <taxon>Arthropoda</taxon>
        <taxon>Chelicerata</taxon>
        <taxon>Arachnida</taxon>
        <taxon>Acari</taxon>
        <taxon>Parasitiformes</taxon>
        <taxon>Mesostigmata</taxon>
        <taxon>Gamasina</taxon>
        <taxon>Dermanyssoidea</taxon>
        <taxon>Varroidae</taxon>
        <taxon>Varroa</taxon>
    </lineage>
</organism>
<dbReference type="InterPro" id="IPR009008">
    <property type="entry name" value="Val/Leu/Ile-tRNA-synth_edit"/>
</dbReference>
<dbReference type="OMA" id="GIEHACM"/>
<dbReference type="InterPro" id="IPR002302">
    <property type="entry name" value="Leu-tRNA-ligase"/>
</dbReference>
<dbReference type="InterPro" id="IPR013155">
    <property type="entry name" value="M/V/L/I-tRNA-synth_anticd-bd"/>
</dbReference>
<accession>A0A7M7K751</accession>
<dbReference type="InParanoid" id="A0A7M7K751"/>
<dbReference type="GO" id="GO:0002161">
    <property type="term" value="F:aminoacyl-tRNA deacylase activity"/>
    <property type="evidence" value="ECO:0007669"/>
    <property type="project" value="InterPro"/>
</dbReference>
<dbReference type="GO" id="GO:0004823">
    <property type="term" value="F:leucine-tRNA ligase activity"/>
    <property type="evidence" value="ECO:0007669"/>
    <property type="project" value="UniProtKB-EC"/>
</dbReference>
<feature type="domain" description="Aminoacyl-tRNA synthetase class Ia" evidence="11">
    <location>
        <begin position="394"/>
        <end position="550"/>
    </location>
</feature>
<evidence type="ECO:0000256" key="10">
    <source>
        <dbReference type="RuleBase" id="RU363035"/>
    </source>
</evidence>
<dbReference type="Gene3D" id="1.10.730.10">
    <property type="entry name" value="Isoleucyl-tRNA Synthetase, Domain 1"/>
    <property type="match status" value="2"/>
</dbReference>
<dbReference type="KEGG" id="vde:111248458"/>
<dbReference type="PROSITE" id="PS00178">
    <property type="entry name" value="AA_TRNA_LIGASE_I"/>
    <property type="match status" value="1"/>
</dbReference>
<evidence type="ECO:0000256" key="9">
    <source>
        <dbReference type="ARBA" id="ARBA00047469"/>
    </source>
</evidence>
<dbReference type="PANTHER" id="PTHR43740">
    <property type="entry name" value="LEUCYL-TRNA SYNTHETASE"/>
    <property type="match status" value="1"/>
</dbReference>
<dbReference type="FunCoup" id="A0A7M7K751">
    <property type="interactions" value="1327"/>
</dbReference>
<dbReference type="InterPro" id="IPR002300">
    <property type="entry name" value="aa-tRNA-synth_Ia"/>
</dbReference>
<comment type="catalytic activity">
    <reaction evidence="9">
        <text>tRNA(Leu) + L-leucine + ATP = L-leucyl-tRNA(Leu) + AMP + diphosphate</text>
        <dbReference type="Rhea" id="RHEA:11688"/>
        <dbReference type="Rhea" id="RHEA-COMP:9613"/>
        <dbReference type="Rhea" id="RHEA-COMP:9622"/>
        <dbReference type="ChEBI" id="CHEBI:30616"/>
        <dbReference type="ChEBI" id="CHEBI:33019"/>
        <dbReference type="ChEBI" id="CHEBI:57427"/>
        <dbReference type="ChEBI" id="CHEBI:78442"/>
        <dbReference type="ChEBI" id="CHEBI:78494"/>
        <dbReference type="ChEBI" id="CHEBI:456215"/>
        <dbReference type="EC" id="6.1.1.4"/>
    </reaction>
</comment>
<keyword evidence="4 10" id="KW-0547">Nucleotide-binding</keyword>
<dbReference type="GO" id="GO:0032543">
    <property type="term" value="P:mitochondrial translation"/>
    <property type="evidence" value="ECO:0007669"/>
    <property type="project" value="TreeGrafter"/>
</dbReference>
<evidence type="ECO:0000256" key="7">
    <source>
        <dbReference type="ARBA" id="ARBA00023146"/>
    </source>
</evidence>
<name>A0A7M7K751_VARDE</name>
<evidence type="ECO:0000259" key="12">
    <source>
        <dbReference type="Pfam" id="PF08264"/>
    </source>
</evidence>
<dbReference type="AlphaFoldDB" id="A0A7M7K751"/>
<comment type="similarity">
    <text evidence="1 10">Belongs to the class-I aminoacyl-tRNA synthetase family.</text>
</comment>
<dbReference type="SUPFAM" id="SSF47323">
    <property type="entry name" value="Anticodon-binding domain of a subclass of class I aminoacyl-tRNA synthetases"/>
    <property type="match status" value="1"/>
</dbReference>
<protein>
    <recommendedName>
        <fullName evidence="2">leucine--tRNA ligase</fullName>
        <ecNumber evidence="2">6.1.1.4</ecNumber>
    </recommendedName>
    <alternativeName>
        <fullName evidence="8">Leucyl-tRNA synthetase</fullName>
    </alternativeName>
</protein>
<dbReference type="PANTHER" id="PTHR43740:SF2">
    <property type="entry name" value="LEUCINE--TRNA LIGASE, MITOCHONDRIAL"/>
    <property type="match status" value="1"/>
</dbReference>
<dbReference type="GO" id="GO:0006429">
    <property type="term" value="P:leucyl-tRNA aminoacylation"/>
    <property type="evidence" value="ECO:0007669"/>
    <property type="project" value="InterPro"/>
</dbReference>
<dbReference type="SUPFAM" id="SSF52374">
    <property type="entry name" value="Nucleotidylyl transferase"/>
    <property type="match status" value="1"/>
</dbReference>
<reference evidence="13" key="1">
    <citation type="submission" date="2021-01" db="UniProtKB">
        <authorList>
            <consortium name="EnsemblMetazoa"/>
        </authorList>
    </citation>
    <scope>IDENTIFICATION</scope>
</reference>
<dbReference type="InterPro" id="IPR009080">
    <property type="entry name" value="tRNAsynth_Ia_anticodon-bd"/>
</dbReference>
<evidence type="ECO:0000256" key="5">
    <source>
        <dbReference type="ARBA" id="ARBA00022840"/>
    </source>
</evidence>
<dbReference type="InterPro" id="IPR001412">
    <property type="entry name" value="aa-tRNA-synth_I_CS"/>
</dbReference>
<evidence type="ECO:0000313" key="13">
    <source>
        <dbReference type="EnsemblMetazoa" id="XP_022656614"/>
    </source>
</evidence>
<evidence type="ECO:0000256" key="3">
    <source>
        <dbReference type="ARBA" id="ARBA00022598"/>
    </source>
</evidence>
<dbReference type="Proteomes" id="UP000594260">
    <property type="component" value="Unplaced"/>
</dbReference>
<evidence type="ECO:0000256" key="6">
    <source>
        <dbReference type="ARBA" id="ARBA00022917"/>
    </source>
</evidence>
<dbReference type="InterPro" id="IPR014729">
    <property type="entry name" value="Rossmann-like_a/b/a_fold"/>
</dbReference>
<dbReference type="GO" id="GO:0005739">
    <property type="term" value="C:mitochondrion"/>
    <property type="evidence" value="ECO:0007669"/>
    <property type="project" value="TreeGrafter"/>
</dbReference>
<evidence type="ECO:0000313" key="14">
    <source>
        <dbReference type="Proteomes" id="UP000594260"/>
    </source>
</evidence>
<dbReference type="RefSeq" id="XP_022656614.1">
    <property type="nucleotide sequence ID" value="XM_022800879.1"/>
</dbReference>
<evidence type="ECO:0000256" key="8">
    <source>
        <dbReference type="ARBA" id="ARBA00030520"/>
    </source>
</evidence>
<dbReference type="Pfam" id="PF08264">
    <property type="entry name" value="Anticodon_1"/>
    <property type="match status" value="1"/>
</dbReference>
<dbReference type="SUPFAM" id="SSF50677">
    <property type="entry name" value="ValRS/IleRS/LeuRS editing domain"/>
    <property type="match status" value="1"/>
</dbReference>
<evidence type="ECO:0000256" key="2">
    <source>
        <dbReference type="ARBA" id="ARBA00013164"/>
    </source>
</evidence>
<dbReference type="GO" id="GO:0005524">
    <property type="term" value="F:ATP binding"/>
    <property type="evidence" value="ECO:0007669"/>
    <property type="project" value="UniProtKB-KW"/>
</dbReference>
<keyword evidence="7 10" id="KW-0030">Aminoacyl-tRNA synthetase</keyword>
<keyword evidence="14" id="KW-1185">Reference proteome</keyword>
<dbReference type="EC" id="6.1.1.4" evidence="2"/>
<dbReference type="EnsemblMetazoa" id="XM_022800879">
    <property type="protein sequence ID" value="XP_022656614"/>
    <property type="gene ID" value="LOC111248458"/>
</dbReference>
<dbReference type="OrthoDB" id="15954at2759"/>
<keyword evidence="5 10" id="KW-0067">ATP-binding</keyword>
<dbReference type="GeneID" id="111248458"/>
<proteinExistence type="inferred from homology"/>
<dbReference type="CDD" id="cd00812">
    <property type="entry name" value="LeuRS_core"/>
    <property type="match status" value="1"/>
</dbReference>
<dbReference type="Gene3D" id="3.40.50.620">
    <property type="entry name" value="HUPs"/>
    <property type="match status" value="2"/>
</dbReference>
<keyword evidence="6 10" id="KW-0648">Protein biosynthesis</keyword>
<feature type="domain" description="Aminoacyl-tRNA synthetase class Ia" evidence="11">
    <location>
        <begin position="46"/>
        <end position="227"/>
    </location>
</feature>